<dbReference type="GO" id="GO:0005762">
    <property type="term" value="C:mitochondrial large ribosomal subunit"/>
    <property type="evidence" value="ECO:0007669"/>
    <property type="project" value="TreeGrafter"/>
</dbReference>
<evidence type="ECO:0000256" key="1">
    <source>
        <dbReference type="SAM" id="MobiDB-lite"/>
    </source>
</evidence>
<dbReference type="GeneID" id="25038206"/>
<feature type="compositionally biased region" description="Basic residues" evidence="1">
    <location>
        <begin position="175"/>
        <end position="192"/>
    </location>
</feature>
<dbReference type="OrthoDB" id="270639at2759"/>
<dbReference type="eggNOG" id="KOG3429">
    <property type="taxonomic scope" value="Eukaryota"/>
</dbReference>
<evidence type="ECO:0000259" key="2">
    <source>
        <dbReference type="PROSITE" id="PS00745"/>
    </source>
</evidence>
<evidence type="ECO:0000313" key="4">
    <source>
        <dbReference type="Proteomes" id="UP000015464"/>
    </source>
</evidence>
<dbReference type="AlphaFoldDB" id="S9X8D3"/>
<name>S9X8D3_SCHCR</name>
<dbReference type="Gene3D" id="3.30.160.20">
    <property type="match status" value="1"/>
</dbReference>
<dbReference type="GO" id="GO:0004045">
    <property type="term" value="F:peptidyl-tRNA hydrolase activity"/>
    <property type="evidence" value="ECO:0007669"/>
    <property type="project" value="TreeGrafter"/>
</dbReference>
<gene>
    <name evidence="3" type="ORF">SPOG_03889</name>
</gene>
<dbReference type="InterPro" id="IPR052104">
    <property type="entry name" value="Mito_Release_Factor_mL62"/>
</dbReference>
<reference evidence="3 4" key="1">
    <citation type="journal article" date="2011" name="Science">
        <title>Comparative functional genomics of the fission yeasts.</title>
        <authorList>
            <person name="Rhind N."/>
            <person name="Chen Z."/>
            <person name="Yassour M."/>
            <person name="Thompson D.A."/>
            <person name="Haas B.J."/>
            <person name="Habib N."/>
            <person name="Wapinski I."/>
            <person name="Roy S."/>
            <person name="Lin M.F."/>
            <person name="Heiman D.I."/>
            <person name="Young S.K."/>
            <person name="Furuya K."/>
            <person name="Guo Y."/>
            <person name="Pidoux A."/>
            <person name="Chen H.M."/>
            <person name="Robbertse B."/>
            <person name="Goldberg J.M."/>
            <person name="Aoki K."/>
            <person name="Bayne E.H."/>
            <person name="Berlin A.M."/>
            <person name="Desjardins C.A."/>
            <person name="Dobbs E."/>
            <person name="Dukaj L."/>
            <person name="Fan L."/>
            <person name="FitzGerald M.G."/>
            <person name="French C."/>
            <person name="Gujja S."/>
            <person name="Hansen K."/>
            <person name="Keifenheim D."/>
            <person name="Levin J.Z."/>
            <person name="Mosher R.A."/>
            <person name="Mueller C.A."/>
            <person name="Pfiffner J."/>
            <person name="Priest M."/>
            <person name="Russ C."/>
            <person name="Smialowska A."/>
            <person name="Swoboda P."/>
            <person name="Sykes S.M."/>
            <person name="Vaughn M."/>
            <person name="Vengrova S."/>
            <person name="Yoder R."/>
            <person name="Zeng Q."/>
            <person name="Allshire R."/>
            <person name="Baulcombe D."/>
            <person name="Birren B.W."/>
            <person name="Brown W."/>
            <person name="Ekwall K."/>
            <person name="Kellis M."/>
            <person name="Leatherwood J."/>
            <person name="Levin H."/>
            <person name="Margalit H."/>
            <person name="Martienssen R."/>
            <person name="Nieduszynski C.A."/>
            <person name="Spatafora J.W."/>
            <person name="Friedman N."/>
            <person name="Dalgaard J.Z."/>
            <person name="Baumann P."/>
            <person name="Niki H."/>
            <person name="Regev A."/>
            <person name="Nusbaum C."/>
        </authorList>
    </citation>
    <scope>NUCLEOTIDE SEQUENCE [LARGE SCALE GENOMIC DNA]</scope>
    <source>
        <strain evidence="4">OY26 / ATCC MYA-4695 / CBS 11777 / NBRC 106824 / NRRL Y48691</strain>
    </source>
</reference>
<accession>S9X8D3</accession>
<dbReference type="Proteomes" id="UP000015464">
    <property type="component" value="Unassembled WGS sequence"/>
</dbReference>
<dbReference type="Pfam" id="PF00472">
    <property type="entry name" value="RF-1"/>
    <property type="match status" value="1"/>
</dbReference>
<dbReference type="PROSITE" id="PS00745">
    <property type="entry name" value="RF_PROK_I"/>
    <property type="match status" value="1"/>
</dbReference>
<dbReference type="EMBL" id="KE546988">
    <property type="protein sequence ID" value="EPY53362.1"/>
    <property type="molecule type" value="Genomic_DNA"/>
</dbReference>
<dbReference type="InterPro" id="IPR000352">
    <property type="entry name" value="Pep_chain_release_fac_I"/>
</dbReference>
<feature type="region of interest" description="Disordered" evidence="1">
    <location>
        <begin position="169"/>
        <end position="192"/>
    </location>
</feature>
<protein>
    <submittedName>
        <fullName evidence="3">Translation release factor</fullName>
    </submittedName>
</protein>
<proteinExistence type="predicted"/>
<dbReference type="STRING" id="653667.S9X8D3"/>
<dbReference type="OMA" id="GGQNVNC"/>
<feature type="domain" description="Prokaryotic-type class I peptide chain release factors" evidence="2">
    <location>
        <begin position="65"/>
        <end position="81"/>
    </location>
</feature>
<dbReference type="HOGENOM" id="CLU_089470_0_1_1"/>
<sequence>MMANGIVWRSFQSRSLFHTYSLILFPKKQSRPEGFITKEQMSELASFLKQNWKPTKDQVEIKFARSSGPGGQNVNKLNTKVTVSLPLEHLRSVVPSFLLKHFYSCQELRRFRVDNQLQIQSQRTRTQSKNVQDALSRITNLLHEVAKSLYIAPTSPEKVQRITALKENAKNKRLQEKKKKSMKKSSRRISID</sequence>
<organism evidence="3 4">
    <name type="scientific">Schizosaccharomyces cryophilus (strain OY26 / ATCC MYA-4695 / CBS 11777 / NBRC 106824 / NRRL Y48691)</name>
    <name type="common">Fission yeast</name>
    <dbReference type="NCBI Taxonomy" id="653667"/>
    <lineage>
        <taxon>Eukaryota</taxon>
        <taxon>Fungi</taxon>
        <taxon>Dikarya</taxon>
        <taxon>Ascomycota</taxon>
        <taxon>Taphrinomycotina</taxon>
        <taxon>Schizosaccharomycetes</taxon>
        <taxon>Schizosaccharomycetales</taxon>
        <taxon>Schizosaccharomycetaceae</taxon>
        <taxon>Schizosaccharomyces</taxon>
    </lineage>
</organism>
<keyword evidence="4" id="KW-1185">Reference proteome</keyword>
<dbReference type="GO" id="GO:0070126">
    <property type="term" value="P:mitochondrial translational termination"/>
    <property type="evidence" value="ECO:0007669"/>
    <property type="project" value="TreeGrafter"/>
</dbReference>
<dbReference type="SUPFAM" id="SSF110916">
    <property type="entry name" value="Peptidyl-tRNA hydrolase domain-like"/>
    <property type="match status" value="1"/>
</dbReference>
<evidence type="ECO:0000313" key="3">
    <source>
        <dbReference type="EMBL" id="EPY53362.1"/>
    </source>
</evidence>
<dbReference type="RefSeq" id="XP_013021607.1">
    <property type="nucleotide sequence ID" value="XM_013166153.1"/>
</dbReference>
<dbReference type="GO" id="GO:0016150">
    <property type="term" value="F:translation release factor activity, codon nonspecific"/>
    <property type="evidence" value="ECO:0007669"/>
    <property type="project" value="TreeGrafter"/>
</dbReference>
<dbReference type="PANTHER" id="PTHR11075">
    <property type="entry name" value="PEPTIDE CHAIN RELEASE FACTOR"/>
    <property type="match status" value="1"/>
</dbReference>
<dbReference type="PANTHER" id="PTHR11075:SF54">
    <property type="entry name" value="LARGE RIBOSOMAL SUBUNIT PROTEIN ML62"/>
    <property type="match status" value="1"/>
</dbReference>